<dbReference type="GO" id="GO:0006508">
    <property type="term" value="P:proteolysis"/>
    <property type="evidence" value="ECO:0007669"/>
    <property type="project" value="UniProtKB-KW"/>
</dbReference>
<dbReference type="PANTHER" id="PTHR11963:SF48">
    <property type="entry name" value="DIPEPTIDASE B, ISOFORM A"/>
    <property type="match status" value="1"/>
</dbReference>
<accession>A0A1R1WXW8</accession>
<evidence type="ECO:0000313" key="6">
    <source>
        <dbReference type="EMBL" id="OMJ07187.1"/>
    </source>
</evidence>
<dbReference type="Gene3D" id="3.40.630.10">
    <property type="entry name" value="Zn peptidases"/>
    <property type="match status" value="1"/>
</dbReference>
<comment type="similarity">
    <text evidence="1">Belongs to the peptidase M17 family.</text>
</comment>
<dbReference type="PANTHER" id="PTHR11963">
    <property type="entry name" value="LEUCINE AMINOPEPTIDASE-RELATED"/>
    <property type="match status" value="1"/>
</dbReference>
<feature type="domain" description="Cytosol aminopeptidase" evidence="5">
    <location>
        <begin position="367"/>
        <end position="374"/>
    </location>
</feature>
<reference evidence="6 7" key="1">
    <citation type="submission" date="2017-01" db="EMBL/GenBank/DDBJ databases">
        <authorList>
            <person name="Mah S.A."/>
            <person name="Swanson W.J."/>
            <person name="Moy G.W."/>
            <person name="Vacquier V.D."/>
        </authorList>
    </citation>
    <scope>NUCLEOTIDE SEQUENCE [LARGE SCALE GENOMIC DNA]</scope>
    <source>
        <strain evidence="6 7">GSMNP</strain>
    </source>
</reference>
<dbReference type="PROSITE" id="PS00631">
    <property type="entry name" value="CYTOSOL_AP"/>
    <property type="match status" value="1"/>
</dbReference>
<evidence type="ECO:0000313" key="7">
    <source>
        <dbReference type="Proteomes" id="UP000187283"/>
    </source>
</evidence>
<dbReference type="PRINTS" id="PR00481">
    <property type="entry name" value="LAMNOPPTDASE"/>
</dbReference>
<dbReference type="SUPFAM" id="SSF53187">
    <property type="entry name" value="Zn-dependent exopeptidases"/>
    <property type="match status" value="1"/>
</dbReference>
<dbReference type="STRING" id="133412.A0A1R1WXW8"/>
<dbReference type="GO" id="GO:0005737">
    <property type="term" value="C:cytoplasm"/>
    <property type="evidence" value="ECO:0007669"/>
    <property type="project" value="InterPro"/>
</dbReference>
<dbReference type="OrthoDB" id="412814at2759"/>
<comment type="caution">
    <text evidence="6">The sequence shown here is derived from an EMBL/GenBank/DDBJ whole genome shotgun (WGS) entry which is preliminary data.</text>
</comment>
<dbReference type="GO" id="GO:0030145">
    <property type="term" value="F:manganese ion binding"/>
    <property type="evidence" value="ECO:0007669"/>
    <property type="project" value="InterPro"/>
</dbReference>
<name>A0A1R1WXW8_9FUNG</name>
<dbReference type="GO" id="GO:0070006">
    <property type="term" value="F:metalloaminopeptidase activity"/>
    <property type="evidence" value="ECO:0007669"/>
    <property type="project" value="InterPro"/>
</dbReference>
<keyword evidence="7" id="KW-1185">Reference proteome</keyword>
<organism evidence="6 7">
    <name type="scientific">Smittium culicis</name>
    <dbReference type="NCBI Taxonomy" id="133412"/>
    <lineage>
        <taxon>Eukaryota</taxon>
        <taxon>Fungi</taxon>
        <taxon>Fungi incertae sedis</taxon>
        <taxon>Zoopagomycota</taxon>
        <taxon>Kickxellomycotina</taxon>
        <taxon>Harpellomycetes</taxon>
        <taxon>Harpellales</taxon>
        <taxon>Legeriomycetaceae</taxon>
        <taxon>Smittium</taxon>
    </lineage>
</organism>
<proteinExistence type="inferred from homology"/>
<evidence type="ECO:0000259" key="5">
    <source>
        <dbReference type="PROSITE" id="PS00631"/>
    </source>
</evidence>
<sequence length="547" mass="59910">MLPKIEISNSDFCTIEKDSDCIFVIYQTKDSLIKEFQAHENFYQSINNLESCDLAVHKETVFVNSPIVPGSRLILSPIGSLDFDTDDVRKIADAAKAGAARAIKAGARSPTFYLCEIPEFTLSADSDYSHWAEVAILAALEESYVTLVAREWNAKTNSSAKNEKFDSIKFKLSSSIKTSCDVDTMLKNVSAIEQGKRLCKDLGYGDPERMTPYAVASIVESELSSIPNITVKVNKDLDDLKANYPLTYHSARASLTAEHTRPCVVEINYKSPDQSSVKENLFLVGKGVTFDTGGINVKPGAAMNGMSRDKLGACSVAGLLLTAGLLQPKGVNITAFLSLTRNSVGPDSLLPDEILVSRAGVRVHIINTDAEGRLVMTDPLSVCRERINTLRESGDNTDATVYTVATLTSHAVRAYGPYGAAVANGPARLRHKDKKLSHFGTKLADPFENSVLRREDFNLISPNSDREDIFQATHTPSVNTNRGHQYPAAFMIRTSGLDKNGLNFSPDSRIDYIHLDIAANAEDSQDLVSVSLKLLEIHSYSFLYSFD</sequence>
<evidence type="ECO:0000256" key="2">
    <source>
        <dbReference type="ARBA" id="ARBA00022438"/>
    </source>
</evidence>
<evidence type="ECO:0000256" key="4">
    <source>
        <dbReference type="ARBA" id="ARBA00022801"/>
    </source>
</evidence>
<keyword evidence="2 6" id="KW-0031">Aminopeptidase</keyword>
<dbReference type="Proteomes" id="UP000187283">
    <property type="component" value="Unassembled WGS sequence"/>
</dbReference>
<evidence type="ECO:0000256" key="3">
    <source>
        <dbReference type="ARBA" id="ARBA00022670"/>
    </source>
</evidence>
<keyword evidence="4" id="KW-0378">Hydrolase</keyword>
<dbReference type="InterPro" id="IPR000819">
    <property type="entry name" value="Peptidase_M17_C"/>
</dbReference>
<keyword evidence="3" id="KW-0645">Protease</keyword>
<dbReference type="AlphaFoldDB" id="A0A1R1WXW8"/>
<gene>
    <name evidence="6" type="ORF">AYI70_g12362</name>
</gene>
<dbReference type="InterPro" id="IPR011356">
    <property type="entry name" value="Leucine_aapep/pepB"/>
</dbReference>
<evidence type="ECO:0000256" key="1">
    <source>
        <dbReference type="ARBA" id="ARBA00009528"/>
    </source>
</evidence>
<dbReference type="EMBL" id="LSSN01006099">
    <property type="protein sequence ID" value="OMJ07187.1"/>
    <property type="molecule type" value="Genomic_DNA"/>
</dbReference>
<protein>
    <submittedName>
        <fullName evidence="6">Putative aminopeptidase</fullName>
    </submittedName>
</protein>
<dbReference type="Pfam" id="PF00883">
    <property type="entry name" value="Peptidase_M17"/>
    <property type="match status" value="1"/>
</dbReference>